<feature type="transmembrane region" description="Helical" evidence="6">
    <location>
        <begin position="257"/>
        <end position="274"/>
    </location>
</feature>
<protein>
    <submittedName>
        <fullName evidence="7">Stage V sporulation protein B</fullName>
    </submittedName>
</protein>
<dbReference type="GO" id="GO:0005886">
    <property type="term" value="C:plasma membrane"/>
    <property type="evidence" value="ECO:0007669"/>
    <property type="project" value="UniProtKB-SubCell"/>
</dbReference>
<evidence type="ECO:0000256" key="5">
    <source>
        <dbReference type="ARBA" id="ARBA00023136"/>
    </source>
</evidence>
<dbReference type="PANTHER" id="PTHR30250:SF21">
    <property type="entry name" value="LIPID II FLIPPASE MURJ"/>
    <property type="match status" value="1"/>
</dbReference>
<evidence type="ECO:0000256" key="3">
    <source>
        <dbReference type="ARBA" id="ARBA00022692"/>
    </source>
</evidence>
<dbReference type="PIRSF" id="PIRSF038958">
    <property type="entry name" value="PG_synth_SpoVB"/>
    <property type="match status" value="1"/>
</dbReference>
<feature type="transmembrane region" description="Helical" evidence="6">
    <location>
        <begin position="353"/>
        <end position="375"/>
    </location>
</feature>
<keyword evidence="8" id="KW-1185">Reference proteome</keyword>
<dbReference type="InterPro" id="IPR050833">
    <property type="entry name" value="Poly_Biosynth_Transport"/>
</dbReference>
<evidence type="ECO:0000256" key="1">
    <source>
        <dbReference type="ARBA" id="ARBA00004651"/>
    </source>
</evidence>
<evidence type="ECO:0000256" key="6">
    <source>
        <dbReference type="SAM" id="Phobius"/>
    </source>
</evidence>
<keyword evidence="4 6" id="KW-1133">Transmembrane helix</keyword>
<keyword evidence="3 6" id="KW-0812">Transmembrane</keyword>
<dbReference type="OrthoDB" id="9775950at2"/>
<feature type="transmembrane region" description="Helical" evidence="6">
    <location>
        <begin position="42"/>
        <end position="65"/>
    </location>
</feature>
<dbReference type="Pfam" id="PF01943">
    <property type="entry name" value="Polysacc_synt"/>
    <property type="match status" value="1"/>
</dbReference>
<accession>A0A562J4U9</accession>
<reference evidence="7 8" key="1">
    <citation type="submission" date="2019-07" db="EMBL/GenBank/DDBJ databases">
        <title>Genomic Encyclopedia of Type Strains, Phase I: the one thousand microbial genomes (KMG-I) project.</title>
        <authorList>
            <person name="Kyrpides N."/>
        </authorList>
    </citation>
    <scope>NUCLEOTIDE SEQUENCE [LARGE SCALE GENOMIC DNA]</scope>
    <source>
        <strain evidence="7 8">DSM 13558</strain>
    </source>
</reference>
<dbReference type="RefSeq" id="WP_145085800.1">
    <property type="nucleotide sequence ID" value="NZ_JAYFNS010000012.1"/>
</dbReference>
<dbReference type="AlphaFoldDB" id="A0A562J4U9"/>
<proteinExistence type="predicted"/>
<dbReference type="PANTHER" id="PTHR30250">
    <property type="entry name" value="PST FAMILY PREDICTED COLANIC ACID TRANSPORTER"/>
    <property type="match status" value="1"/>
</dbReference>
<feature type="transmembrane region" description="Helical" evidence="6">
    <location>
        <begin position="85"/>
        <end position="107"/>
    </location>
</feature>
<evidence type="ECO:0000256" key="2">
    <source>
        <dbReference type="ARBA" id="ARBA00022475"/>
    </source>
</evidence>
<feature type="transmembrane region" description="Helical" evidence="6">
    <location>
        <begin position="228"/>
        <end position="245"/>
    </location>
</feature>
<dbReference type="EMBL" id="VLKH01000011">
    <property type="protein sequence ID" value="TWH77934.1"/>
    <property type="molecule type" value="Genomic_DNA"/>
</dbReference>
<gene>
    <name evidence="7" type="ORF">LY60_03124</name>
</gene>
<feature type="transmembrane region" description="Helical" evidence="6">
    <location>
        <begin position="473"/>
        <end position="494"/>
    </location>
</feature>
<feature type="transmembrane region" description="Helical" evidence="6">
    <location>
        <begin position="410"/>
        <end position="431"/>
    </location>
</feature>
<keyword evidence="5 6" id="KW-0472">Membrane</keyword>
<feature type="transmembrane region" description="Helical" evidence="6">
    <location>
        <begin position="186"/>
        <end position="208"/>
    </location>
</feature>
<dbReference type="Proteomes" id="UP000315343">
    <property type="component" value="Unassembled WGS sequence"/>
</dbReference>
<feature type="transmembrane region" description="Helical" evidence="6">
    <location>
        <begin position="119"/>
        <end position="140"/>
    </location>
</feature>
<sequence>MKNEKLIIGTLVLTAATTIVRIVGMAFRIYLANVLGAVGIGLYQLILSVYFLMVTLATSGIRVAVSRLISEELSLGRYSNAKKVLSQSIFLSLITGIASAFLLYYFANDIGAEFLNDQRTVLALLYLAPSLPFIAVSSCYKGYFFALGKVVKPSIVQVVEQLVRIAVIFSIMDLFLPRGIEYGCAAVSIGMTVEELFSLIITWFFYIFDKKPYSGKTFKKADNMIFKILKISVPLSGTSYLNSILRTVENAMIPARLLLYGISTEAAMSLYGMIKGMVLPLLFFPSSFLTSLSSILIPSVAGDNALSNEKKVSSTLSKVLHFTAISGILVVSVFVAFPTEIAMAVYNDTQVGLLLKLISFVCPFMYLNMVISSMLNALDEQVSSFKINIVESVLKISIIYFLVPVYGFDAYLFALFLTTILNTFLYLAKLLKVSCIVFDISNWIFKPLAAAFISGFSSRVLFKMFVQNSHNNIFSLVSAIAILLLLYLMGLIVFKSIHISSLKDLKKSM</sequence>
<comment type="caution">
    <text evidence="7">The sequence shown here is derived from an EMBL/GenBank/DDBJ whole genome shotgun (WGS) entry which is preliminary data.</text>
</comment>
<feature type="transmembrane region" description="Helical" evidence="6">
    <location>
        <begin position="443"/>
        <end position="461"/>
    </location>
</feature>
<organism evidence="7 8">
    <name type="scientific">Sedimentibacter saalensis</name>
    <dbReference type="NCBI Taxonomy" id="130788"/>
    <lineage>
        <taxon>Bacteria</taxon>
        <taxon>Bacillati</taxon>
        <taxon>Bacillota</taxon>
        <taxon>Tissierellia</taxon>
        <taxon>Sedimentibacter</taxon>
    </lineage>
</organism>
<evidence type="ECO:0000313" key="7">
    <source>
        <dbReference type="EMBL" id="TWH77934.1"/>
    </source>
</evidence>
<dbReference type="CDD" id="cd13124">
    <property type="entry name" value="MATE_SpoVB_like"/>
    <property type="match status" value="1"/>
</dbReference>
<keyword evidence="2" id="KW-1003">Cell membrane</keyword>
<evidence type="ECO:0000313" key="8">
    <source>
        <dbReference type="Proteomes" id="UP000315343"/>
    </source>
</evidence>
<dbReference type="InterPro" id="IPR002797">
    <property type="entry name" value="Polysacc_synth"/>
</dbReference>
<feature type="transmembrane region" description="Helical" evidence="6">
    <location>
        <begin position="321"/>
        <end position="346"/>
    </location>
</feature>
<dbReference type="InterPro" id="IPR024923">
    <property type="entry name" value="PG_synth_SpoVB"/>
</dbReference>
<evidence type="ECO:0000256" key="4">
    <source>
        <dbReference type="ARBA" id="ARBA00022989"/>
    </source>
</evidence>
<feature type="transmembrane region" description="Helical" evidence="6">
    <location>
        <begin position="7"/>
        <end position="30"/>
    </location>
</feature>
<comment type="subcellular location">
    <subcellularLocation>
        <location evidence="1">Cell membrane</location>
        <topology evidence="1">Multi-pass membrane protein</topology>
    </subcellularLocation>
</comment>
<name>A0A562J4U9_9FIRM</name>